<proteinExistence type="predicted"/>
<dbReference type="AlphaFoldDB" id="A0A2Z6QNJ5"/>
<evidence type="ECO:0000256" key="2">
    <source>
        <dbReference type="SAM" id="MobiDB-lite"/>
    </source>
</evidence>
<organism evidence="3 4">
    <name type="scientific">Rhizophagus clarus</name>
    <dbReference type="NCBI Taxonomy" id="94130"/>
    <lineage>
        <taxon>Eukaryota</taxon>
        <taxon>Fungi</taxon>
        <taxon>Fungi incertae sedis</taxon>
        <taxon>Mucoromycota</taxon>
        <taxon>Glomeromycotina</taxon>
        <taxon>Glomeromycetes</taxon>
        <taxon>Glomerales</taxon>
        <taxon>Glomeraceae</taxon>
        <taxon>Rhizophagus</taxon>
    </lineage>
</organism>
<sequence length="324" mass="37899">MSYKTNEDTNDNNEGDNAKGEDDNDNDEIDKDVIRIGKDSGSAIEVNLNNQWNTDMDHYSAQEEHTGYSFSTTTSKFTAQGERERCNFSNTGSKLTNVRKFTIYKDGDMTLEENSTQTAGHSLSYFLNNDQEEPLVSTSSHWTKELGKNSKNSYNTIDFISLLQRPSEEYKTEIKAACSKLSKNILDIYETSLKKEIQTDYIKRDQFCYCLKILRHFQILETYFKIYYEQNKGQTIKTNVIRSIIKSGKGHNQHLKLIEIQTNNLVNTNEGRRLYEKYKKKCKREKYESLRNLYIGMNRKNDLLENEINDEKDEEDEERIDLLF</sequence>
<feature type="region of interest" description="Disordered" evidence="2">
    <location>
        <begin position="1"/>
        <end position="28"/>
    </location>
</feature>
<dbReference type="Proteomes" id="UP000247702">
    <property type="component" value="Unassembled WGS sequence"/>
</dbReference>
<accession>A0A2Z6QNJ5</accession>
<evidence type="ECO:0000256" key="1">
    <source>
        <dbReference type="SAM" id="Coils"/>
    </source>
</evidence>
<evidence type="ECO:0000313" key="3">
    <source>
        <dbReference type="EMBL" id="GBB91707.1"/>
    </source>
</evidence>
<protein>
    <submittedName>
        <fullName evidence="3">Uncharacterized protein</fullName>
    </submittedName>
</protein>
<gene>
    <name evidence="3" type="ORF">RclHR1_19070003</name>
</gene>
<feature type="coiled-coil region" evidence="1">
    <location>
        <begin position="287"/>
        <end position="321"/>
    </location>
</feature>
<name>A0A2Z6QNJ5_9GLOM</name>
<evidence type="ECO:0000313" key="4">
    <source>
        <dbReference type="Proteomes" id="UP000247702"/>
    </source>
</evidence>
<dbReference type="EMBL" id="BEXD01001010">
    <property type="protein sequence ID" value="GBB91707.1"/>
    <property type="molecule type" value="Genomic_DNA"/>
</dbReference>
<comment type="caution">
    <text evidence="3">The sequence shown here is derived from an EMBL/GenBank/DDBJ whole genome shotgun (WGS) entry which is preliminary data.</text>
</comment>
<reference evidence="3 4" key="1">
    <citation type="submission" date="2017-11" db="EMBL/GenBank/DDBJ databases">
        <title>The genome of Rhizophagus clarus HR1 reveals common genetic basis of auxotrophy among arbuscular mycorrhizal fungi.</title>
        <authorList>
            <person name="Kobayashi Y."/>
        </authorList>
    </citation>
    <scope>NUCLEOTIDE SEQUENCE [LARGE SCALE GENOMIC DNA]</scope>
    <source>
        <strain evidence="3 4">HR1</strain>
    </source>
</reference>
<keyword evidence="1" id="KW-0175">Coiled coil</keyword>
<keyword evidence="4" id="KW-1185">Reference proteome</keyword>